<dbReference type="EMBL" id="OZ022408">
    <property type="protein sequence ID" value="CAK9438962.1"/>
    <property type="molecule type" value="Genomic_DNA"/>
</dbReference>
<evidence type="ECO:0000256" key="2">
    <source>
        <dbReference type="ARBA" id="ARBA00022554"/>
    </source>
</evidence>
<keyword evidence="10" id="KW-1185">Reference proteome</keyword>
<keyword evidence="4 7" id="KW-1133">Transmembrane helix</keyword>
<dbReference type="Proteomes" id="UP001497383">
    <property type="component" value="Chromosome 4"/>
</dbReference>
<gene>
    <name evidence="9" type="ORF">LODBEIA_P31860</name>
</gene>
<accession>A0ABP0ZNN4</accession>
<feature type="transmembrane region" description="Helical" evidence="7">
    <location>
        <begin position="804"/>
        <end position="825"/>
    </location>
</feature>
<evidence type="ECO:0000259" key="8">
    <source>
        <dbReference type="PROSITE" id="PS51382"/>
    </source>
</evidence>
<dbReference type="InterPro" id="IPR051572">
    <property type="entry name" value="VTC_Complex_Subunit"/>
</dbReference>
<organism evidence="9 10">
    <name type="scientific">Lodderomyces beijingensis</name>
    <dbReference type="NCBI Taxonomy" id="1775926"/>
    <lineage>
        <taxon>Eukaryota</taxon>
        <taxon>Fungi</taxon>
        <taxon>Dikarya</taxon>
        <taxon>Ascomycota</taxon>
        <taxon>Saccharomycotina</taxon>
        <taxon>Pichiomycetes</taxon>
        <taxon>Debaryomycetaceae</taxon>
        <taxon>Candida/Lodderomyces clade</taxon>
        <taxon>Lodderomyces</taxon>
    </lineage>
</organism>
<evidence type="ECO:0000256" key="3">
    <source>
        <dbReference type="ARBA" id="ARBA00022692"/>
    </source>
</evidence>
<comment type="subcellular location">
    <subcellularLocation>
        <location evidence="1">Vacuole membrane</location>
        <topology evidence="1">Multi-pass membrane protein</topology>
    </subcellularLocation>
</comment>
<dbReference type="InterPro" id="IPR004331">
    <property type="entry name" value="SPX_dom"/>
</dbReference>
<evidence type="ECO:0000256" key="6">
    <source>
        <dbReference type="SAM" id="MobiDB-lite"/>
    </source>
</evidence>
<dbReference type="CDD" id="cd14474">
    <property type="entry name" value="SPX_YDR089W"/>
    <property type="match status" value="1"/>
</dbReference>
<evidence type="ECO:0000256" key="7">
    <source>
        <dbReference type="SAM" id="Phobius"/>
    </source>
</evidence>
<dbReference type="RefSeq" id="XP_066830124.1">
    <property type="nucleotide sequence ID" value="XM_066973268.1"/>
</dbReference>
<dbReference type="GeneID" id="92208382"/>
<evidence type="ECO:0000256" key="1">
    <source>
        <dbReference type="ARBA" id="ARBA00004128"/>
    </source>
</evidence>
<name>A0ABP0ZNN4_9ASCO</name>
<evidence type="ECO:0000256" key="5">
    <source>
        <dbReference type="ARBA" id="ARBA00023136"/>
    </source>
</evidence>
<proteinExistence type="predicted"/>
<keyword evidence="3 7" id="KW-0812">Transmembrane</keyword>
<feature type="transmembrane region" description="Helical" evidence="7">
    <location>
        <begin position="725"/>
        <end position="749"/>
    </location>
</feature>
<keyword evidence="2" id="KW-0926">Vacuole</keyword>
<feature type="domain" description="SPX" evidence="8">
    <location>
        <begin position="1"/>
        <end position="155"/>
    </location>
</feature>
<protein>
    <recommendedName>
        <fullName evidence="8">SPX domain-containing protein</fullName>
    </recommendedName>
</protein>
<dbReference type="PROSITE" id="PS51382">
    <property type="entry name" value="SPX"/>
    <property type="match status" value="1"/>
</dbReference>
<evidence type="ECO:0000256" key="4">
    <source>
        <dbReference type="ARBA" id="ARBA00022989"/>
    </source>
</evidence>
<dbReference type="PANTHER" id="PTHR46140">
    <property type="entry name" value="VACUOLAR TRANSPORTER CHAPERONE 1-RELATED"/>
    <property type="match status" value="1"/>
</dbReference>
<dbReference type="PANTHER" id="PTHR46140:SF1">
    <property type="entry name" value="VACUOLAR TRANSPORTER CHAPERONE COMPLEX SUBUNIT 4-RELATED"/>
    <property type="match status" value="1"/>
</dbReference>
<evidence type="ECO:0000313" key="10">
    <source>
        <dbReference type="Proteomes" id="UP001497383"/>
    </source>
</evidence>
<sequence>MKFGNNLQHLSIPEWKSYNIDYNDLKYRIKQITKQDSRDLDELRSAFIENFEFINLFIATKHGELTRKFKNLEYVFNRLRDDEDENGNASGNDACCDDMNCFLIEIDELFFQAIELSIALKDLSKFILIQKIALKKIFKKFLKYYKHKKQGCKFVSELKNLLFQDSKAFINFDLTKLTLQLTNFINLVKYERNMLESFYTNTLHRKNSLFSIASTTNSSNDYQNSILPKNNNDSRQSTNIQQVPSTSESYFDLVILLKKNFKCDCLIPLDLTNDILLNFNVYLGLKNVGDDFMSAIYLNQDLLKEPAIIISSNLNDFSLIVAPIGGLRKYSYCILPNPIVEIFLNHLQKRNQEEIKLQLFEYFQTATALTKKTINFILANDYLPKSKVFFKRSRFKIEGNGDDDGDVVVAADQESGGLGVENPTSEQGFYLSFESDISTTDKPQYINTVAFPQTRDQMDPFPHNHMGVYSNDLNLSEFESSLTTKVDLKTGVVENKYSSTILRRLPKKLQTILNHNCVSLYKGFDFYQYQISCYYNIVPNGDFINNHYTNLLNLNLLKKFENVESSCQQTNEEDSIIRQKSTDIMKHKVSIQSLQQAHAEHDQHNSRGSSIFEEPHEQETLSISPDPLDDHHHMNKLVSSVLNFKNRLFRGTVEEKTPKISYENPFYHEEDELELDPYTKLISVYQNDNYNTSGYDSINEEPISYLHRNDYQMKYQMDYDSTLSYIYFAMTIISLFLSGIQLGIIYSIFNTSLSGGSNSQFLIRDNLGILIVLVLAMIVSLLFNLIAINLLFHRFDVAPSFHCSIVWGGFLFTCLGCLWSCALLVGNF</sequence>
<feature type="region of interest" description="Disordered" evidence="6">
    <location>
        <begin position="595"/>
        <end position="625"/>
    </location>
</feature>
<keyword evidence="5 7" id="KW-0472">Membrane</keyword>
<evidence type="ECO:0000313" key="9">
    <source>
        <dbReference type="EMBL" id="CAK9438962.1"/>
    </source>
</evidence>
<feature type="transmembrane region" description="Helical" evidence="7">
    <location>
        <begin position="769"/>
        <end position="792"/>
    </location>
</feature>
<reference evidence="9 10" key="1">
    <citation type="submission" date="2024-03" db="EMBL/GenBank/DDBJ databases">
        <authorList>
            <person name="Brejova B."/>
        </authorList>
    </citation>
    <scope>NUCLEOTIDE SEQUENCE [LARGE SCALE GENOMIC DNA]</scope>
    <source>
        <strain evidence="9 10">CBS 14171</strain>
    </source>
</reference>